<dbReference type="AlphaFoldDB" id="A0A7R9B1C3"/>
<reference evidence="4" key="1">
    <citation type="submission" date="2020-11" db="EMBL/GenBank/DDBJ databases">
        <authorList>
            <person name="Tran Van P."/>
        </authorList>
    </citation>
    <scope>NUCLEOTIDE SEQUENCE</scope>
</reference>
<dbReference type="InterPro" id="IPR043162">
    <property type="entry name" value="DOCK_C_lobe_C"/>
</dbReference>
<dbReference type="GO" id="GO:0031267">
    <property type="term" value="F:small GTPase binding"/>
    <property type="evidence" value="ECO:0007669"/>
    <property type="project" value="TreeGrafter"/>
</dbReference>
<dbReference type="EMBL" id="OC003969">
    <property type="protein sequence ID" value="CAD7263934.1"/>
    <property type="molecule type" value="Genomic_DNA"/>
</dbReference>
<dbReference type="Gene3D" id="1.20.58.740">
    <property type="match status" value="1"/>
</dbReference>
<dbReference type="Pfam" id="PF20421">
    <property type="entry name" value="DHR-2_Lobe_C"/>
    <property type="match status" value="1"/>
</dbReference>
<dbReference type="Gene3D" id="1.25.40.410">
    <property type="match status" value="1"/>
</dbReference>
<comment type="similarity">
    <text evidence="2">Belongs to the DOCK family.</text>
</comment>
<dbReference type="GO" id="GO:0016477">
    <property type="term" value="P:cell migration"/>
    <property type="evidence" value="ECO:0007669"/>
    <property type="project" value="TreeGrafter"/>
</dbReference>
<dbReference type="InterPro" id="IPR046769">
    <property type="entry name" value="DOCKER_Lobe_A"/>
</dbReference>
<name>A0A7R9B1C3_TIMSH</name>
<dbReference type="InterPro" id="IPR026791">
    <property type="entry name" value="DOCK"/>
</dbReference>
<feature type="domain" description="DOCKER" evidence="3">
    <location>
        <begin position="414"/>
        <end position="953"/>
    </location>
</feature>
<dbReference type="GO" id="GO:0007520">
    <property type="term" value="P:myoblast fusion"/>
    <property type="evidence" value="ECO:0007669"/>
    <property type="project" value="TreeGrafter"/>
</dbReference>
<evidence type="ECO:0000313" key="4">
    <source>
        <dbReference type="EMBL" id="CAD7263934.1"/>
    </source>
</evidence>
<dbReference type="GO" id="GO:0007264">
    <property type="term" value="P:small GTPase-mediated signal transduction"/>
    <property type="evidence" value="ECO:0007669"/>
    <property type="project" value="InterPro"/>
</dbReference>
<accession>A0A7R9B1C3</accession>
<dbReference type="CDD" id="cd11697">
    <property type="entry name" value="DHR2_DOCK_A"/>
    <property type="match status" value="1"/>
</dbReference>
<evidence type="ECO:0000256" key="1">
    <source>
        <dbReference type="ARBA" id="ARBA00022658"/>
    </source>
</evidence>
<evidence type="ECO:0000259" key="3">
    <source>
        <dbReference type="PROSITE" id="PS51651"/>
    </source>
</evidence>
<dbReference type="PROSITE" id="PS51651">
    <property type="entry name" value="DOCKER"/>
    <property type="match status" value="1"/>
</dbReference>
<organism evidence="4">
    <name type="scientific">Timema shepardi</name>
    <name type="common">Walking stick</name>
    <dbReference type="NCBI Taxonomy" id="629360"/>
    <lineage>
        <taxon>Eukaryota</taxon>
        <taxon>Metazoa</taxon>
        <taxon>Ecdysozoa</taxon>
        <taxon>Arthropoda</taxon>
        <taxon>Hexapoda</taxon>
        <taxon>Insecta</taxon>
        <taxon>Pterygota</taxon>
        <taxon>Neoptera</taxon>
        <taxon>Polyneoptera</taxon>
        <taxon>Phasmatodea</taxon>
        <taxon>Timematodea</taxon>
        <taxon>Timematoidea</taxon>
        <taxon>Timematidae</taxon>
        <taxon>Timema</taxon>
    </lineage>
</organism>
<dbReference type="GO" id="GO:0005085">
    <property type="term" value="F:guanyl-nucleotide exchange factor activity"/>
    <property type="evidence" value="ECO:0007669"/>
    <property type="project" value="UniProtKB-KW"/>
</dbReference>
<dbReference type="InterPro" id="IPR027357">
    <property type="entry name" value="DOCKER_dom"/>
</dbReference>
<sequence>MSKVELCVKIISDIMELLFRTDIGPTLHDITEMMLTVLRTVIQTTIAMDRESPLVGNLVAVMLAIFRQMTAHHFEKYISHFSTTMDLLDFLMEILLVFKDLVSRPVFSRDWCQMIMLQNSVILKSLRFFSHTIRDYFFQPFEIQAWNNFFHCAIAFLTQPSLQLETFSQNKRSRIVARYKDMRRETSFEIRAMPVQDLVCPPSTLSTVANSPSIVPRPVQDLVCPPSTLSTVTSSPSIVPRPVQDLVCPPYPPPLTLRVLSPGQYKILFVPGLVGSFLEMTLIPETELRRATIPIFFDMMQCEFYSSRLSGEGFGDTKRDTTHIKAHFAEFENEMIAKLDILVEGGRGDELYKDLFCEIMMNLCEKHSTMREQGIKFVKTVTRLMERLLEYRCIITDENKENRMSCTVNLLDFYSEINRKEMYIRYVNKLCDLHLECDNYTEAAYTLKLHSKLLNWSDTTLPPLLKSNKFPHCQTHRELKEALYYHIMDYFDKGKMWECALTVCKELVTQYEEEIFDYIQLSSLLKRMSQFYDSIMKQIRPEPEYFRVAFYGRGFPAFLQNKVFVYRGKEYERLSDFCSRTLNQLPNAELMSKLTPPGEDVTESQHQCILARFKDPGQLLSGIKSRQDLLRWPNGPSCSDVQINKVDPLMDERKQRLSGKPVNDQILRYHRRSVLVGEGICSVFLILKNPMDDRVEKEAFSASQVNKKKAGAGSKHGRPHTHIYCGSRVNDVQKFRFSRPFHRRDPGVTGDADNEFASLWLERTVLVTSYPLPGILRWFPVTSADTYQSLSTPLYRKSDVLDQETTEAGFQRLLTRLPDDPQVSPLRNAIETMEGSNRTLRDLIVAHRSDPSLQLNPLSMKINGIVDAAVMGGITNYEKAFFQPEYSETHADDAASIDKLKDLIASQIPLLEVAIQLHRQRAPVSLGPFQQRLEECFSDMQTHVEHNYGKKSTDLRLDTPHSVTMRRQFSGVTGNLDHRLSEVSLASSEGNRSRVSSLTRSQVATLKNFATNFNFANLNANAALGRFENDEHFVYPERSRASYAMGSGPYTPWFPPTPLLCQHQTTTPQHILLPLPQLATDTKPQMFRATANEQFPTGLTPTEVSGLQTGQLRGVSGLQTGQPKGLHSCGCALISENIPVLSVQATASNTNKTIQGVGMMSVRSAFRVSAPPHLIYISTWALIVGHWTTECPLESLYQWDTGRQSVLSNPCTRHSSPGDDIVSSRIFDLPPGSLLELVHNVRSFSHVLTDVLVCFSPDSGSLLPT</sequence>
<gene>
    <name evidence="4" type="ORF">TSIB3V08_LOCUS8000</name>
</gene>
<keyword evidence="1" id="KW-0344">Guanine-nucleotide releasing factor</keyword>
<dbReference type="PANTHER" id="PTHR45653:SF10">
    <property type="entry name" value="MYOBLAST CITY, ISOFORM B"/>
    <property type="match status" value="1"/>
</dbReference>
<dbReference type="FunFam" id="1.20.58.740:FF:000004">
    <property type="entry name" value="Dedicator of cytokinesis protein 1"/>
    <property type="match status" value="1"/>
</dbReference>
<proteinExistence type="inferred from homology"/>
<dbReference type="InterPro" id="IPR056372">
    <property type="entry name" value="TPR_DOCK"/>
</dbReference>
<dbReference type="FunFam" id="1.25.40.410:FF:000004">
    <property type="entry name" value="Dedicator of cytokinesis protein 1"/>
    <property type="match status" value="1"/>
</dbReference>
<dbReference type="InterPro" id="IPR043161">
    <property type="entry name" value="DOCK_C_lobe_A"/>
</dbReference>
<dbReference type="Pfam" id="PF23554">
    <property type="entry name" value="TPR_DOCK"/>
    <property type="match status" value="2"/>
</dbReference>
<dbReference type="GO" id="GO:0005886">
    <property type="term" value="C:plasma membrane"/>
    <property type="evidence" value="ECO:0007669"/>
    <property type="project" value="TreeGrafter"/>
</dbReference>
<dbReference type="InterPro" id="IPR046773">
    <property type="entry name" value="DOCKER_Lobe_C"/>
</dbReference>
<evidence type="ECO:0000256" key="2">
    <source>
        <dbReference type="PROSITE-ProRule" id="PRU00984"/>
    </source>
</evidence>
<dbReference type="PANTHER" id="PTHR45653">
    <property type="entry name" value="DEDICATOR OF CYTOKINESIS"/>
    <property type="match status" value="1"/>
</dbReference>
<dbReference type="GO" id="GO:0005737">
    <property type="term" value="C:cytoplasm"/>
    <property type="evidence" value="ECO:0007669"/>
    <property type="project" value="TreeGrafter"/>
</dbReference>
<dbReference type="Pfam" id="PF06920">
    <property type="entry name" value="DHR-2_Lobe_A"/>
    <property type="match status" value="1"/>
</dbReference>
<protein>
    <recommendedName>
        <fullName evidence="3">DOCKER domain-containing protein</fullName>
    </recommendedName>
</protein>